<evidence type="ECO:0000256" key="1">
    <source>
        <dbReference type="ARBA" id="ARBA00008601"/>
    </source>
</evidence>
<dbReference type="InterPro" id="IPR020422">
    <property type="entry name" value="TYR_PHOSPHATASE_DUAL_dom"/>
</dbReference>
<dbReference type="SMART" id="SM00404">
    <property type="entry name" value="PTPc_motif"/>
    <property type="match status" value="1"/>
</dbReference>
<evidence type="ECO:0000256" key="3">
    <source>
        <dbReference type="ARBA" id="ARBA00022801"/>
    </source>
</evidence>
<name>A0A8S1NPV5_PARPR</name>
<comment type="similarity">
    <text evidence="1">Belongs to the protein-tyrosine phosphatase family. Non-receptor class dual specificity subfamily.</text>
</comment>
<dbReference type="Proteomes" id="UP000688137">
    <property type="component" value="Unassembled WGS sequence"/>
</dbReference>
<dbReference type="AlphaFoldDB" id="A0A8S1NPV5"/>
<evidence type="ECO:0000313" key="8">
    <source>
        <dbReference type="Proteomes" id="UP000688137"/>
    </source>
</evidence>
<dbReference type="FunFam" id="3.90.190.10:FF:000118">
    <property type="entry name" value="Uncharacterized protein"/>
    <property type="match status" value="1"/>
</dbReference>
<sequence>MYMHINEMDLILPSTKTNGALWLGNIKSAQNIINLSKENIRTVITVANNVNLSYPKHQKIIHKVFKIHDKENVTIQELIEMTNEEIEEAMKIGSVLVHCMAGISRSATCVIAYLMYQNKWVFEKTLKFVKSKRPCVNPNEGFKKQLISYSNEIQKKLLPQQQTQQIENPLAKLRRQLHQSPEDLIKNTQLAKSPRHEIKTLTKNSTEEEKQQYRQQLAQKLFVNTFSTTERSRQQLKTLLTNKSANIKGCISMYKQVEEQKLSGFLSDRLN</sequence>
<dbReference type="GO" id="GO:0017017">
    <property type="term" value="F:MAP kinase tyrosine/serine/threonine phosphatase activity"/>
    <property type="evidence" value="ECO:0007669"/>
    <property type="project" value="TreeGrafter"/>
</dbReference>
<comment type="caution">
    <text evidence="7">The sequence shown here is derived from an EMBL/GenBank/DDBJ whole genome shotgun (WGS) entry which is preliminary data.</text>
</comment>
<dbReference type="CDD" id="cd14498">
    <property type="entry name" value="DSP"/>
    <property type="match status" value="1"/>
</dbReference>
<dbReference type="PROSITE" id="PS50056">
    <property type="entry name" value="TYR_PHOSPHATASE_2"/>
    <property type="match status" value="1"/>
</dbReference>
<dbReference type="GO" id="GO:0033550">
    <property type="term" value="F:MAP kinase tyrosine phosphatase activity"/>
    <property type="evidence" value="ECO:0007669"/>
    <property type="project" value="TreeGrafter"/>
</dbReference>
<dbReference type="GO" id="GO:0005737">
    <property type="term" value="C:cytoplasm"/>
    <property type="evidence" value="ECO:0007669"/>
    <property type="project" value="TreeGrafter"/>
</dbReference>
<accession>A0A8S1NPV5</accession>
<dbReference type="Pfam" id="PF00782">
    <property type="entry name" value="DSPc"/>
    <property type="match status" value="1"/>
</dbReference>
<evidence type="ECO:0000256" key="2">
    <source>
        <dbReference type="ARBA" id="ARBA00013064"/>
    </source>
</evidence>
<dbReference type="GO" id="GO:0008330">
    <property type="term" value="F:protein tyrosine/threonine phosphatase activity"/>
    <property type="evidence" value="ECO:0007669"/>
    <property type="project" value="TreeGrafter"/>
</dbReference>
<dbReference type="EC" id="3.1.3.48" evidence="2"/>
<keyword evidence="8" id="KW-1185">Reference proteome</keyword>
<evidence type="ECO:0000256" key="4">
    <source>
        <dbReference type="ARBA" id="ARBA00022912"/>
    </source>
</evidence>
<dbReference type="PROSITE" id="PS50054">
    <property type="entry name" value="TYR_PHOSPHATASE_DUAL"/>
    <property type="match status" value="1"/>
</dbReference>
<organism evidence="7 8">
    <name type="scientific">Paramecium primaurelia</name>
    <dbReference type="NCBI Taxonomy" id="5886"/>
    <lineage>
        <taxon>Eukaryota</taxon>
        <taxon>Sar</taxon>
        <taxon>Alveolata</taxon>
        <taxon>Ciliophora</taxon>
        <taxon>Intramacronucleata</taxon>
        <taxon>Oligohymenophorea</taxon>
        <taxon>Peniculida</taxon>
        <taxon>Parameciidae</taxon>
        <taxon>Paramecium</taxon>
    </lineage>
</organism>
<proteinExistence type="inferred from homology"/>
<gene>
    <name evidence="7" type="ORF">PPRIM_AZ9-3.1.T0820039</name>
</gene>
<dbReference type="InterPro" id="IPR000387">
    <property type="entry name" value="Tyr_Pase_dom"/>
</dbReference>
<dbReference type="SMART" id="SM00195">
    <property type="entry name" value="DSPc"/>
    <property type="match status" value="1"/>
</dbReference>
<evidence type="ECO:0000259" key="5">
    <source>
        <dbReference type="PROSITE" id="PS50054"/>
    </source>
</evidence>
<keyword evidence="4" id="KW-0904">Protein phosphatase</keyword>
<dbReference type="PANTHER" id="PTHR10159:SF519">
    <property type="entry name" value="DUAL SPECIFICITY PROTEIN PHOSPHATASE MPK3"/>
    <property type="match status" value="1"/>
</dbReference>
<feature type="domain" description="Tyrosine-protein phosphatase" evidence="5">
    <location>
        <begin position="12"/>
        <end position="155"/>
    </location>
</feature>
<protein>
    <recommendedName>
        <fullName evidence="2">protein-tyrosine-phosphatase</fullName>
        <ecNumber evidence="2">3.1.3.48</ecNumber>
    </recommendedName>
</protein>
<dbReference type="InterPro" id="IPR016130">
    <property type="entry name" value="Tyr_Pase_AS"/>
</dbReference>
<dbReference type="InterPro" id="IPR003595">
    <property type="entry name" value="Tyr_Pase_cat"/>
</dbReference>
<evidence type="ECO:0000259" key="6">
    <source>
        <dbReference type="PROSITE" id="PS50056"/>
    </source>
</evidence>
<dbReference type="InterPro" id="IPR000340">
    <property type="entry name" value="Dual-sp_phosphatase_cat-dom"/>
</dbReference>
<dbReference type="EMBL" id="CAJJDM010000085">
    <property type="protein sequence ID" value="CAD8088704.1"/>
    <property type="molecule type" value="Genomic_DNA"/>
</dbReference>
<dbReference type="PANTHER" id="PTHR10159">
    <property type="entry name" value="DUAL SPECIFICITY PROTEIN PHOSPHATASE"/>
    <property type="match status" value="1"/>
</dbReference>
<keyword evidence="3" id="KW-0378">Hydrolase</keyword>
<evidence type="ECO:0000313" key="7">
    <source>
        <dbReference type="EMBL" id="CAD8088704.1"/>
    </source>
</evidence>
<dbReference type="PROSITE" id="PS00383">
    <property type="entry name" value="TYR_PHOSPHATASE_1"/>
    <property type="match status" value="1"/>
</dbReference>
<dbReference type="GO" id="GO:0043409">
    <property type="term" value="P:negative regulation of MAPK cascade"/>
    <property type="evidence" value="ECO:0007669"/>
    <property type="project" value="TreeGrafter"/>
</dbReference>
<feature type="domain" description="Tyrosine specific protein phosphatases" evidence="6">
    <location>
        <begin position="76"/>
        <end position="134"/>
    </location>
</feature>
<dbReference type="OMA" id="CISMYKQ"/>
<reference evidence="7" key="1">
    <citation type="submission" date="2021-01" db="EMBL/GenBank/DDBJ databases">
        <authorList>
            <consortium name="Genoscope - CEA"/>
            <person name="William W."/>
        </authorList>
    </citation>
    <scope>NUCLEOTIDE SEQUENCE</scope>
</reference>